<feature type="region of interest" description="Disordered" evidence="1">
    <location>
        <begin position="126"/>
        <end position="158"/>
    </location>
</feature>
<protein>
    <submittedName>
        <fullName evidence="2">Regulatory protein wetA</fullName>
    </submittedName>
</protein>
<comment type="caution">
    <text evidence="2">The sequence shown here is derived from an EMBL/GenBank/DDBJ whole genome shotgun (WGS) entry which is preliminary data.</text>
</comment>
<gene>
    <name evidence="2" type="ORF">GMORB2_0975</name>
</gene>
<feature type="region of interest" description="Disordered" evidence="1">
    <location>
        <begin position="464"/>
        <end position="584"/>
    </location>
</feature>
<dbReference type="EMBL" id="JAANYQ010000002">
    <property type="protein sequence ID" value="KAF4125731.1"/>
    <property type="molecule type" value="Genomic_DNA"/>
</dbReference>
<feature type="compositionally biased region" description="Low complexity" evidence="1">
    <location>
        <begin position="527"/>
        <end position="541"/>
    </location>
</feature>
<dbReference type="GeneID" id="55967205"/>
<evidence type="ECO:0000256" key="1">
    <source>
        <dbReference type="SAM" id="MobiDB-lite"/>
    </source>
</evidence>
<name>A0A9P5D6L8_9HYPO</name>
<feature type="compositionally biased region" description="Low complexity" evidence="1">
    <location>
        <begin position="565"/>
        <end position="584"/>
    </location>
</feature>
<feature type="region of interest" description="Disordered" evidence="1">
    <location>
        <begin position="58"/>
        <end position="108"/>
    </location>
</feature>
<keyword evidence="3" id="KW-1185">Reference proteome</keyword>
<proteinExistence type="predicted"/>
<reference evidence="2" key="1">
    <citation type="submission" date="2020-03" db="EMBL/GenBank/DDBJ databases">
        <title>Site-based positive gene gene selection in Geosmithia morbida across the United States reveals a broad range of putative effectors and factors for local host and environmental adapation.</title>
        <authorList>
            <person name="Onufrak A."/>
            <person name="Murdoch R.W."/>
            <person name="Gazis R."/>
            <person name="Huff M."/>
            <person name="Staton M."/>
            <person name="Klingeman W."/>
            <person name="Hadziabdic D."/>
        </authorList>
    </citation>
    <scope>NUCLEOTIDE SEQUENCE</scope>
    <source>
        <strain evidence="2">1262</strain>
    </source>
</reference>
<evidence type="ECO:0000313" key="3">
    <source>
        <dbReference type="Proteomes" id="UP000749293"/>
    </source>
</evidence>
<organism evidence="2 3">
    <name type="scientific">Geosmithia morbida</name>
    <dbReference type="NCBI Taxonomy" id="1094350"/>
    <lineage>
        <taxon>Eukaryota</taxon>
        <taxon>Fungi</taxon>
        <taxon>Dikarya</taxon>
        <taxon>Ascomycota</taxon>
        <taxon>Pezizomycotina</taxon>
        <taxon>Sordariomycetes</taxon>
        <taxon>Hypocreomycetidae</taxon>
        <taxon>Hypocreales</taxon>
        <taxon>Bionectriaceae</taxon>
        <taxon>Geosmithia</taxon>
    </lineage>
</organism>
<feature type="region of interest" description="Disordered" evidence="1">
    <location>
        <begin position="205"/>
        <end position="368"/>
    </location>
</feature>
<sequence length="661" mass="71750">MASWTMQYRTEAMDREPSFFWQELDGVTGDDSNDFFGQFVDFDGNSSAMVTPSMTVTADATPNSVMGDHTVPRLPESSLMVGDHQPQQQQQQQQQEEDEEEDQQHRYQPQHLQLHDQYQQQALPDSLGSSTTEEFDFLSSSSHFGPTPSDIDPSSLDAHFLGYPQPSFLAARGSMSDTELPKVEGMSLSSPIKERFLDAVQSTIRKATHRRKPRQPLPENRPGSPASDAPLRAPKQRPRRGVSSGSKVKAPTETPAPMPMPSQQQMNEVNAGNGSFVHGSCDDPFTDVPNLAPPHYGHRHQHDVSSPLNSPGIKNEAESFQAEPQMPGTLPPDWQVHQPQQRHQSCSLPASSSSSSAGQWNGGGGDMMDSSSWWDLNMVNQNGEYVDPRNADINMAMHSQQAGLPYEYQAHLHQHQHQHQQQQQHGHVVVVPDDSGLMIQMPQPQHHHRMRHHSIANDLHMTAQTQLQPPPPPPPLMPPAHQQATSHRPPRAPSSGARHLSVSPVRKTRAPSASPTRGTPAQKRHSSGGSVSSSARSASGRQPAVTTSVPGTPSGVRKRRSRDPSGGSTNLASAAATASSASVGSGAGGFSFENGGGFVNFTPDDGSMLMTGVAPSGSSKTKARREKEAMDRRRKLSEAAIKAVAAAGGDVDKLMQQGFQF</sequence>
<dbReference type="RefSeq" id="XP_035324383.1">
    <property type="nucleotide sequence ID" value="XM_035462959.1"/>
</dbReference>
<dbReference type="Proteomes" id="UP000749293">
    <property type="component" value="Unassembled WGS sequence"/>
</dbReference>
<accession>A0A9P5D6L8</accession>
<feature type="compositionally biased region" description="Polar residues" evidence="1">
    <location>
        <begin position="127"/>
        <end position="144"/>
    </location>
</feature>
<dbReference type="AlphaFoldDB" id="A0A9P5D6L8"/>
<evidence type="ECO:0000313" key="2">
    <source>
        <dbReference type="EMBL" id="KAF4125731.1"/>
    </source>
</evidence>
<dbReference type="OrthoDB" id="2575228at2759"/>
<feature type="compositionally biased region" description="Pro residues" evidence="1">
    <location>
        <begin position="468"/>
        <end position="478"/>
    </location>
</feature>
<feature type="compositionally biased region" description="Low complexity" evidence="1">
    <location>
        <begin position="345"/>
        <end position="359"/>
    </location>
</feature>